<comment type="subcellular location">
    <subcellularLocation>
        <location evidence="1">Cell membrane</location>
    </subcellularLocation>
</comment>
<keyword evidence="5 6" id="KW-0472">Membrane</keyword>
<dbReference type="PANTHER" id="PTHR22913:SF12">
    <property type="entry name" value="MANNURONAN SYNTHASE"/>
    <property type="match status" value="1"/>
</dbReference>
<dbReference type="Pfam" id="PF13641">
    <property type="entry name" value="Glyco_tranf_2_3"/>
    <property type="match status" value="1"/>
</dbReference>
<keyword evidence="4" id="KW-0808">Transferase</keyword>
<reference evidence="7" key="2">
    <citation type="submission" date="2020-11" db="EMBL/GenBank/DDBJ databases">
        <title>Whole genome sequencing of Colletotrichum sp.</title>
        <authorList>
            <person name="Li H."/>
        </authorList>
    </citation>
    <scope>NUCLEOTIDE SEQUENCE</scope>
    <source>
        <strain evidence="7">CkLH20</strain>
    </source>
</reference>
<keyword evidence="2" id="KW-1003">Cell membrane</keyword>
<dbReference type="GO" id="GO:0085029">
    <property type="term" value="P:extracellular matrix assembly"/>
    <property type="evidence" value="ECO:0007669"/>
    <property type="project" value="TreeGrafter"/>
</dbReference>
<dbReference type="EMBL" id="JAATWM020000024">
    <property type="protein sequence ID" value="KAF9874981.1"/>
    <property type="molecule type" value="Genomic_DNA"/>
</dbReference>
<feature type="transmembrane region" description="Helical" evidence="6">
    <location>
        <begin position="408"/>
        <end position="427"/>
    </location>
</feature>
<feature type="transmembrane region" description="Helical" evidence="6">
    <location>
        <begin position="9"/>
        <end position="29"/>
    </location>
</feature>
<evidence type="ECO:0000256" key="1">
    <source>
        <dbReference type="ARBA" id="ARBA00004236"/>
    </source>
</evidence>
<feature type="transmembrane region" description="Helical" evidence="6">
    <location>
        <begin position="464"/>
        <end position="487"/>
    </location>
</feature>
<proteinExistence type="predicted"/>
<dbReference type="Proteomes" id="UP000781932">
    <property type="component" value="Unassembled WGS sequence"/>
</dbReference>
<dbReference type="GO" id="GO:0030213">
    <property type="term" value="P:hyaluronan biosynthetic process"/>
    <property type="evidence" value="ECO:0007669"/>
    <property type="project" value="TreeGrafter"/>
</dbReference>
<keyword evidence="6" id="KW-1133">Transmembrane helix</keyword>
<keyword evidence="8" id="KW-1185">Reference proteome</keyword>
<accession>A0A9P6LJ91</accession>
<keyword evidence="3" id="KW-0328">Glycosyltransferase</keyword>
<dbReference type="GO" id="GO:0005886">
    <property type="term" value="C:plasma membrane"/>
    <property type="evidence" value="ECO:0007669"/>
    <property type="project" value="UniProtKB-SubCell"/>
</dbReference>
<feature type="transmembrane region" description="Helical" evidence="6">
    <location>
        <begin position="41"/>
        <end position="62"/>
    </location>
</feature>
<dbReference type="GO" id="GO:0050501">
    <property type="term" value="F:hyaluronan synthase activity"/>
    <property type="evidence" value="ECO:0007669"/>
    <property type="project" value="TreeGrafter"/>
</dbReference>
<sequence>MQERDFRVAVGRLVGFGSILTFVTFQYITIRGRNSLGFYDLLIQSCSCILLFNFLVIISRWIEYEPIPGTKDNDKLPTLSIIIPAYNESAFVRNSIGSVLSSDYPRHKIEVIVVDDGSKDDTWSHIQSAAQQAHEAKPPLRCIPILHEVNRGKRQAMVTAFTTAKNEILVTLDSDTLLDRQALRNLVSPFVVDSGIGGVTGHLSVFNVKSDGWSSFVPRTLDCLFEQNGNIPRAAQSKYGFVTILPGAISAFRRLAAVPHTSSLVEAKFLGHPLRHGEDVQLTMHMLRDGWRLRYQSNAVVYTVAPETFRKAFLMYVRWERSNYTYWMLGLVKIAFMEAVRMVTHRNVTEFEMAVDQEKQDGSATRNARQPDFHPILGIVCTGFSNFSCMAAIFTLARGAYTNPWVSLMNVGCLVVFATWSSTLLLADAIVQDYGDMAGLEVKDTTQESPESQKRRYPRLRKKMQYSCFSTVANFLFVSWASMFGLFTLRSQSWLTR</sequence>
<dbReference type="AlphaFoldDB" id="A0A9P6LJ91"/>
<organism evidence="7 8">
    <name type="scientific">Colletotrichum karsti</name>
    <dbReference type="NCBI Taxonomy" id="1095194"/>
    <lineage>
        <taxon>Eukaryota</taxon>
        <taxon>Fungi</taxon>
        <taxon>Dikarya</taxon>
        <taxon>Ascomycota</taxon>
        <taxon>Pezizomycotina</taxon>
        <taxon>Sordariomycetes</taxon>
        <taxon>Hypocreomycetidae</taxon>
        <taxon>Glomerellales</taxon>
        <taxon>Glomerellaceae</taxon>
        <taxon>Colletotrichum</taxon>
        <taxon>Colletotrichum boninense species complex</taxon>
    </lineage>
</organism>
<gene>
    <name evidence="7" type="ORF">CkaCkLH20_07675</name>
</gene>
<name>A0A9P6LJ91_9PEZI</name>
<dbReference type="SUPFAM" id="SSF53448">
    <property type="entry name" value="Nucleotide-diphospho-sugar transferases"/>
    <property type="match status" value="1"/>
</dbReference>
<dbReference type="RefSeq" id="XP_038744442.1">
    <property type="nucleotide sequence ID" value="XM_038890392.1"/>
</dbReference>
<evidence type="ECO:0000313" key="7">
    <source>
        <dbReference type="EMBL" id="KAF9874981.1"/>
    </source>
</evidence>
<dbReference type="PANTHER" id="PTHR22913">
    <property type="entry name" value="HYALURONAN SYNTHASE"/>
    <property type="match status" value="1"/>
</dbReference>
<protein>
    <recommendedName>
        <fullName evidence="9">Glycosyltransferase family 2</fullName>
    </recommendedName>
</protein>
<evidence type="ECO:0000313" key="8">
    <source>
        <dbReference type="Proteomes" id="UP000781932"/>
    </source>
</evidence>
<comment type="caution">
    <text evidence="7">The sequence shown here is derived from an EMBL/GenBank/DDBJ whole genome shotgun (WGS) entry which is preliminary data.</text>
</comment>
<evidence type="ECO:0000256" key="4">
    <source>
        <dbReference type="ARBA" id="ARBA00022679"/>
    </source>
</evidence>
<evidence type="ECO:0000256" key="2">
    <source>
        <dbReference type="ARBA" id="ARBA00022475"/>
    </source>
</evidence>
<dbReference type="GeneID" id="62163466"/>
<dbReference type="InterPro" id="IPR029044">
    <property type="entry name" value="Nucleotide-diphossugar_trans"/>
</dbReference>
<evidence type="ECO:0000256" key="6">
    <source>
        <dbReference type="SAM" id="Phobius"/>
    </source>
</evidence>
<dbReference type="OrthoDB" id="9876900at2759"/>
<dbReference type="Gene3D" id="3.90.550.10">
    <property type="entry name" value="Spore Coat Polysaccharide Biosynthesis Protein SpsA, Chain A"/>
    <property type="match status" value="1"/>
</dbReference>
<keyword evidence="6" id="KW-0812">Transmembrane</keyword>
<feature type="transmembrane region" description="Helical" evidence="6">
    <location>
        <begin position="376"/>
        <end position="396"/>
    </location>
</feature>
<evidence type="ECO:0000256" key="3">
    <source>
        <dbReference type="ARBA" id="ARBA00022676"/>
    </source>
</evidence>
<evidence type="ECO:0000256" key="5">
    <source>
        <dbReference type="ARBA" id="ARBA00023136"/>
    </source>
</evidence>
<reference evidence="7" key="1">
    <citation type="submission" date="2020-03" db="EMBL/GenBank/DDBJ databases">
        <authorList>
            <person name="He L."/>
        </authorList>
    </citation>
    <scope>NUCLEOTIDE SEQUENCE</scope>
    <source>
        <strain evidence="7">CkLH20</strain>
    </source>
</reference>
<evidence type="ECO:0008006" key="9">
    <source>
        <dbReference type="Google" id="ProtNLM"/>
    </source>
</evidence>